<feature type="chain" id="PRO_5046862954" description="DUF2782 domain-containing protein" evidence="2">
    <location>
        <begin position="26"/>
        <end position="168"/>
    </location>
</feature>
<comment type="caution">
    <text evidence="3">The sequence shown here is derived from an EMBL/GenBank/DDBJ whole genome shotgun (WGS) entry which is preliminary data.</text>
</comment>
<evidence type="ECO:0000256" key="2">
    <source>
        <dbReference type="SAM" id="SignalP"/>
    </source>
</evidence>
<organism evidence="3 4">
    <name type="scientific">Paraburkholderia translucens</name>
    <dbReference type="NCBI Taxonomy" id="2886945"/>
    <lineage>
        <taxon>Bacteria</taxon>
        <taxon>Pseudomonadati</taxon>
        <taxon>Pseudomonadota</taxon>
        <taxon>Betaproteobacteria</taxon>
        <taxon>Burkholderiales</taxon>
        <taxon>Burkholderiaceae</taxon>
        <taxon>Paraburkholderia</taxon>
    </lineage>
</organism>
<proteinExistence type="predicted"/>
<protein>
    <recommendedName>
        <fullName evidence="5">DUF2782 domain-containing protein</fullName>
    </recommendedName>
</protein>
<keyword evidence="4" id="KW-1185">Reference proteome</keyword>
<evidence type="ECO:0008006" key="5">
    <source>
        <dbReference type="Google" id="ProtNLM"/>
    </source>
</evidence>
<dbReference type="EMBL" id="JAJITC010000002">
    <property type="protein sequence ID" value="MCC8401261.1"/>
    <property type="molecule type" value="Genomic_DNA"/>
</dbReference>
<gene>
    <name evidence="3" type="ORF">LJ655_05010</name>
</gene>
<dbReference type="Proteomes" id="UP001430614">
    <property type="component" value="Unassembled WGS sequence"/>
</dbReference>
<accession>A0ABS8K943</accession>
<keyword evidence="2" id="KW-0732">Signal</keyword>
<feature type="region of interest" description="Disordered" evidence="1">
    <location>
        <begin position="36"/>
        <end position="168"/>
    </location>
</feature>
<feature type="compositionally biased region" description="Low complexity" evidence="1">
    <location>
        <begin position="128"/>
        <end position="141"/>
    </location>
</feature>
<feature type="compositionally biased region" description="Low complexity" evidence="1">
    <location>
        <begin position="37"/>
        <end position="56"/>
    </location>
</feature>
<feature type="signal peptide" evidence="2">
    <location>
        <begin position="1"/>
        <end position="25"/>
    </location>
</feature>
<name>A0ABS8K943_9BURK</name>
<evidence type="ECO:0000313" key="3">
    <source>
        <dbReference type="EMBL" id="MCC8401261.1"/>
    </source>
</evidence>
<evidence type="ECO:0000313" key="4">
    <source>
        <dbReference type="Proteomes" id="UP001430614"/>
    </source>
</evidence>
<evidence type="ECO:0000256" key="1">
    <source>
        <dbReference type="SAM" id="MobiDB-lite"/>
    </source>
</evidence>
<reference evidence="3 4" key="1">
    <citation type="submission" date="2021-11" db="EMBL/GenBank/DDBJ databases">
        <authorList>
            <person name="Oh E.-T."/>
            <person name="Kim S.-B."/>
        </authorList>
    </citation>
    <scope>NUCLEOTIDE SEQUENCE [LARGE SCALE GENOMIC DNA]</scope>
    <source>
        <strain evidence="3 4">MMS20-SJTN17</strain>
    </source>
</reference>
<dbReference type="RefSeq" id="WP_230560149.1">
    <property type="nucleotide sequence ID" value="NZ_JAJITC010000002.1"/>
</dbReference>
<sequence>MNNSIRHAAGCLFVAVTTYALPAFAQYNVDNVEPATPDAAALNDDGAGLPAPAGRRATNRPGEQQPPGAPAEYGGGDTPQGDTGEAQRAAPLGQQRVTVTNGGAGARRARDDAKRKTPATDNGQMRVAGQPGPAGPTAAEARPLQGAPKNVYADPYDAGKHPIYRSPW</sequence>